<evidence type="ECO:0000259" key="3">
    <source>
        <dbReference type="Pfam" id="PF25597"/>
    </source>
</evidence>
<dbReference type="InterPro" id="IPR013103">
    <property type="entry name" value="RVT_2"/>
</dbReference>
<feature type="domain" description="Reverse transcriptase Ty1/copia-type" evidence="2">
    <location>
        <begin position="206"/>
        <end position="267"/>
    </location>
</feature>
<keyword evidence="1" id="KW-0472">Membrane</keyword>
<protein>
    <recommendedName>
        <fullName evidence="6">Reverse transcriptase Ty1/copia-type domain-containing protein</fullName>
    </recommendedName>
</protein>
<dbReference type="PANTHER" id="PTHR11439">
    <property type="entry name" value="GAG-POL-RELATED RETROTRANSPOSON"/>
    <property type="match status" value="1"/>
</dbReference>
<dbReference type="InterPro" id="IPR057670">
    <property type="entry name" value="SH3_retrovirus"/>
</dbReference>
<organism evidence="4 5">
    <name type="scientific">Escallonia herrerae</name>
    <dbReference type="NCBI Taxonomy" id="1293975"/>
    <lineage>
        <taxon>Eukaryota</taxon>
        <taxon>Viridiplantae</taxon>
        <taxon>Streptophyta</taxon>
        <taxon>Embryophyta</taxon>
        <taxon>Tracheophyta</taxon>
        <taxon>Spermatophyta</taxon>
        <taxon>Magnoliopsida</taxon>
        <taxon>eudicotyledons</taxon>
        <taxon>Gunneridae</taxon>
        <taxon>Pentapetalae</taxon>
        <taxon>asterids</taxon>
        <taxon>campanulids</taxon>
        <taxon>Escalloniales</taxon>
        <taxon>Escalloniaceae</taxon>
        <taxon>Escallonia</taxon>
    </lineage>
</organism>
<dbReference type="Proteomes" id="UP001188597">
    <property type="component" value="Unassembled WGS sequence"/>
</dbReference>
<proteinExistence type="predicted"/>
<evidence type="ECO:0000313" key="4">
    <source>
        <dbReference type="EMBL" id="KAK3034893.1"/>
    </source>
</evidence>
<evidence type="ECO:0000259" key="2">
    <source>
        <dbReference type="Pfam" id="PF07727"/>
    </source>
</evidence>
<reference evidence="4" key="1">
    <citation type="submission" date="2022-12" db="EMBL/GenBank/DDBJ databases">
        <title>Draft genome assemblies for two species of Escallonia (Escalloniales).</title>
        <authorList>
            <person name="Chanderbali A."/>
            <person name="Dervinis C."/>
            <person name="Anghel I."/>
            <person name="Soltis D."/>
            <person name="Soltis P."/>
            <person name="Zapata F."/>
        </authorList>
    </citation>
    <scope>NUCLEOTIDE SEQUENCE</scope>
    <source>
        <strain evidence="4">UCBG64.0493</strain>
        <tissue evidence="4">Leaf</tissue>
    </source>
</reference>
<dbReference type="AlphaFoldDB" id="A0AA88WVI7"/>
<dbReference type="Pfam" id="PF07727">
    <property type="entry name" value="RVT_2"/>
    <property type="match status" value="1"/>
</dbReference>
<keyword evidence="5" id="KW-1185">Reference proteome</keyword>
<comment type="caution">
    <text evidence="4">The sequence shown here is derived from an EMBL/GenBank/DDBJ whole genome shotgun (WGS) entry which is preliminary data.</text>
</comment>
<sequence>MQIKKATPSKGAYRGYRCLNPKTERVYASRHVIFNEVSNPYPSLVSSSSRDFSDPPPVVINSPANMFTPPSIASAPMLPPSNNPVSSSVSTSSPSLSSVLLTLFAFGFPIPVVFFFLAQFTYFTSISPPASSPPDLLPSTSPSVAPRPPVSHHMTTRLKAGICKPQQLLSLYSYLPIEEPSCFTHAVKDPKWRAATADEFNALLANDTWVLVPHDPTKNLVGSKWIYKVKLNSDGSIERFKARLVARAFTQQAGIDFNETFSPVVLRLVEILQRFDMLGANSVSTPMSSTSQPSLHDGDLLPDPTVNHSMVDALQYLTMTWPDIAYSVSSNVVSWSAKKQPTVSHSSAESKYRSIAYVVVKSYCLRQLLRDLSLSCSIEQVHSDVATAPDSHKCNMSEQCIASPSVEVSETNPKMPIS</sequence>
<evidence type="ECO:0000256" key="1">
    <source>
        <dbReference type="SAM" id="Phobius"/>
    </source>
</evidence>
<keyword evidence="1" id="KW-0812">Transmembrane</keyword>
<evidence type="ECO:0008006" key="6">
    <source>
        <dbReference type="Google" id="ProtNLM"/>
    </source>
</evidence>
<name>A0AA88WVI7_9ASTE</name>
<dbReference type="Pfam" id="PF25597">
    <property type="entry name" value="SH3_retrovirus"/>
    <property type="match status" value="1"/>
</dbReference>
<feature type="domain" description="Retroviral polymerase SH3-like" evidence="3">
    <location>
        <begin position="13"/>
        <end position="41"/>
    </location>
</feature>
<feature type="transmembrane region" description="Helical" evidence="1">
    <location>
        <begin position="99"/>
        <end position="123"/>
    </location>
</feature>
<evidence type="ECO:0000313" key="5">
    <source>
        <dbReference type="Proteomes" id="UP001188597"/>
    </source>
</evidence>
<keyword evidence="1" id="KW-1133">Transmembrane helix</keyword>
<accession>A0AA88WVI7</accession>
<gene>
    <name evidence="4" type="ORF">RJ639_033256</name>
</gene>
<dbReference type="EMBL" id="JAVXUP010000189">
    <property type="protein sequence ID" value="KAK3034893.1"/>
    <property type="molecule type" value="Genomic_DNA"/>
</dbReference>
<dbReference type="PANTHER" id="PTHR11439:SF455">
    <property type="entry name" value="RLK (RECEPTOR-LIKE PROTEIN KINASE) 8, PUTATIVE-RELATED"/>
    <property type="match status" value="1"/>
</dbReference>